<sequence>MISLPFLASSTLKRSMTLPPVSPLASGTTFLSTRS</sequence>
<evidence type="ECO:0000313" key="2">
    <source>
        <dbReference type="Proteomes" id="UP001055057"/>
    </source>
</evidence>
<comment type="caution">
    <text evidence="1">The sequence shown here is derived from an EMBL/GenBank/DDBJ whole genome shotgun (WGS) entry which is preliminary data.</text>
</comment>
<gene>
    <name evidence="1" type="ORF">MPOCJGCO_1302</name>
</gene>
<accession>A0ABQ4TWD9</accession>
<proteinExistence type="predicted"/>
<reference evidence="1" key="1">
    <citation type="journal article" date="2021" name="Front. Microbiol.">
        <title>Comprehensive Comparative Genomics and Phenotyping of Methylobacterium Species.</title>
        <authorList>
            <person name="Alessa O."/>
            <person name="Ogura Y."/>
            <person name="Fujitani Y."/>
            <person name="Takami H."/>
            <person name="Hayashi T."/>
            <person name="Sahin N."/>
            <person name="Tani A."/>
        </authorList>
    </citation>
    <scope>NUCLEOTIDE SEQUENCE</scope>
    <source>
        <strain evidence="1">DSM 23632</strain>
    </source>
</reference>
<keyword evidence="2" id="KW-1185">Reference proteome</keyword>
<protein>
    <submittedName>
        <fullName evidence="1">Uncharacterized protein</fullName>
    </submittedName>
</protein>
<dbReference type="EMBL" id="BPRB01000067">
    <property type="protein sequence ID" value="GJE59214.1"/>
    <property type="molecule type" value="Genomic_DNA"/>
</dbReference>
<dbReference type="Proteomes" id="UP001055057">
    <property type="component" value="Unassembled WGS sequence"/>
</dbReference>
<organism evidence="1 2">
    <name type="scientific">Methylobacterium trifolii</name>
    <dbReference type="NCBI Taxonomy" id="1003092"/>
    <lineage>
        <taxon>Bacteria</taxon>
        <taxon>Pseudomonadati</taxon>
        <taxon>Pseudomonadota</taxon>
        <taxon>Alphaproteobacteria</taxon>
        <taxon>Hyphomicrobiales</taxon>
        <taxon>Methylobacteriaceae</taxon>
        <taxon>Methylobacterium</taxon>
    </lineage>
</organism>
<reference evidence="1" key="2">
    <citation type="submission" date="2021-08" db="EMBL/GenBank/DDBJ databases">
        <authorList>
            <person name="Tani A."/>
            <person name="Ola A."/>
            <person name="Ogura Y."/>
            <person name="Katsura K."/>
            <person name="Hayashi T."/>
        </authorList>
    </citation>
    <scope>NUCLEOTIDE SEQUENCE</scope>
    <source>
        <strain evidence="1">DSM 23632</strain>
    </source>
</reference>
<evidence type="ECO:0000313" key="1">
    <source>
        <dbReference type="EMBL" id="GJE59214.1"/>
    </source>
</evidence>
<name>A0ABQ4TWD9_9HYPH</name>